<dbReference type="STRING" id="394958.BGI42_06510"/>
<name>A0A1D7XJ90_9CLOT</name>
<dbReference type="InterPro" id="IPR003447">
    <property type="entry name" value="FEMABX"/>
</dbReference>
<protein>
    <submittedName>
        <fullName evidence="7">GNAT family N-acetyltransferase</fullName>
    </submittedName>
</protein>
<reference evidence="8" key="1">
    <citation type="submission" date="2016-09" db="EMBL/GenBank/DDBJ databases">
        <title>Genomics of Clostridium taeniosporum, an organism which forms endospores with ribbon-like appendages.</title>
        <authorList>
            <person name="Walker J.R."/>
        </authorList>
    </citation>
    <scope>NUCLEOTIDE SEQUENCE [LARGE SCALE GENOMIC DNA]</scope>
    <source>
        <strain evidence="8">1/k</strain>
    </source>
</reference>
<dbReference type="Pfam" id="PF02388">
    <property type="entry name" value="FemAB"/>
    <property type="match status" value="1"/>
</dbReference>
<keyword evidence="5" id="KW-0012">Acyltransferase</keyword>
<dbReference type="Proteomes" id="UP000094652">
    <property type="component" value="Chromosome"/>
</dbReference>
<dbReference type="GO" id="GO:0008360">
    <property type="term" value="P:regulation of cell shape"/>
    <property type="evidence" value="ECO:0007669"/>
    <property type="project" value="UniProtKB-KW"/>
</dbReference>
<dbReference type="RefSeq" id="WP_069679559.1">
    <property type="nucleotide sequence ID" value="NZ_CP017253.2"/>
</dbReference>
<sequence>MIKILNSSSQMWNYYIEKLPIVLRDIYFKSEYYKLYENGNDKIAKIFVFEDKKNLAVYPFLMNKIKGYDLKEEYYDIETAYGYGGPILNTTNEKFIENFEKAFRKFCSENNIIAEFIRFHPLLNNYSIFIDGINVYHNRTTTYIDLRNSIDDIWKKDITSKNRNVIRKAKKLGLTTEICFDLNEFKKIYIKTMNRLNADKRYYFGDNYFNDLMNLNHICISIKFNNITIASAIFLQGNDFFNYHLSGSLKEYLKYCPNNLLLWEAIKYAKDIGFSKFHFGGGLSDSLDDTLYKFKKSFCRYTSDFYVGTRIHNKEIYNYLINKWENKNKKKSKLFLQYKEI</sequence>
<keyword evidence="2 7" id="KW-0808">Transferase</keyword>
<evidence type="ECO:0000313" key="7">
    <source>
        <dbReference type="EMBL" id="AOR23408.1"/>
    </source>
</evidence>
<evidence type="ECO:0000256" key="3">
    <source>
        <dbReference type="ARBA" id="ARBA00022960"/>
    </source>
</evidence>
<evidence type="ECO:0000256" key="4">
    <source>
        <dbReference type="ARBA" id="ARBA00022984"/>
    </source>
</evidence>
<dbReference type="OrthoDB" id="9785911at2"/>
<comment type="similarity">
    <text evidence="1">Belongs to the FemABX family.</text>
</comment>
<evidence type="ECO:0000256" key="6">
    <source>
        <dbReference type="ARBA" id="ARBA00023316"/>
    </source>
</evidence>
<dbReference type="GO" id="GO:0009252">
    <property type="term" value="P:peptidoglycan biosynthetic process"/>
    <property type="evidence" value="ECO:0007669"/>
    <property type="project" value="UniProtKB-KW"/>
</dbReference>
<dbReference type="EMBL" id="CP017253">
    <property type="protein sequence ID" value="AOR23408.1"/>
    <property type="molecule type" value="Genomic_DNA"/>
</dbReference>
<dbReference type="SUPFAM" id="SSF55729">
    <property type="entry name" value="Acyl-CoA N-acyltransferases (Nat)"/>
    <property type="match status" value="1"/>
</dbReference>
<gene>
    <name evidence="7" type="ORF">BGI42_06510</name>
</gene>
<dbReference type="GO" id="GO:0016755">
    <property type="term" value="F:aminoacyltransferase activity"/>
    <property type="evidence" value="ECO:0007669"/>
    <property type="project" value="InterPro"/>
</dbReference>
<dbReference type="PANTHER" id="PTHR36174">
    <property type="entry name" value="LIPID II:GLYCINE GLYCYLTRANSFERASE"/>
    <property type="match status" value="1"/>
</dbReference>
<keyword evidence="3" id="KW-0133">Cell shape</keyword>
<dbReference type="InterPro" id="IPR016181">
    <property type="entry name" value="Acyl_CoA_acyltransferase"/>
</dbReference>
<organism evidence="7 8">
    <name type="scientific">Clostridium taeniosporum</name>
    <dbReference type="NCBI Taxonomy" id="394958"/>
    <lineage>
        <taxon>Bacteria</taxon>
        <taxon>Bacillati</taxon>
        <taxon>Bacillota</taxon>
        <taxon>Clostridia</taxon>
        <taxon>Eubacteriales</taxon>
        <taxon>Clostridiaceae</taxon>
        <taxon>Clostridium</taxon>
    </lineage>
</organism>
<keyword evidence="8" id="KW-1185">Reference proteome</keyword>
<evidence type="ECO:0000256" key="5">
    <source>
        <dbReference type="ARBA" id="ARBA00023315"/>
    </source>
</evidence>
<dbReference type="PROSITE" id="PS51191">
    <property type="entry name" value="FEMABX"/>
    <property type="match status" value="1"/>
</dbReference>
<evidence type="ECO:0000256" key="2">
    <source>
        <dbReference type="ARBA" id="ARBA00022679"/>
    </source>
</evidence>
<evidence type="ECO:0000313" key="8">
    <source>
        <dbReference type="Proteomes" id="UP000094652"/>
    </source>
</evidence>
<accession>A0A1D7XJ90</accession>
<keyword evidence="4" id="KW-0573">Peptidoglycan synthesis</keyword>
<evidence type="ECO:0000256" key="1">
    <source>
        <dbReference type="ARBA" id="ARBA00009943"/>
    </source>
</evidence>
<dbReference type="Gene3D" id="3.40.630.30">
    <property type="match status" value="1"/>
</dbReference>
<dbReference type="GO" id="GO:0071555">
    <property type="term" value="P:cell wall organization"/>
    <property type="evidence" value="ECO:0007669"/>
    <property type="project" value="UniProtKB-KW"/>
</dbReference>
<keyword evidence="6" id="KW-0961">Cell wall biogenesis/degradation</keyword>
<dbReference type="InterPro" id="IPR050644">
    <property type="entry name" value="PG_Glycine_Bridge_Synth"/>
</dbReference>
<dbReference type="AlphaFoldDB" id="A0A1D7XJ90"/>
<dbReference type="KEGG" id="ctae:BGI42_06510"/>
<dbReference type="PANTHER" id="PTHR36174:SF1">
    <property type="entry name" value="LIPID II:GLYCINE GLYCYLTRANSFERASE"/>
    <property type="match status" value="1"/>
</dbReference>
<proteinExistence type="inferred from homology"/>